<dbReference type="InterPro" id="IPR045784">
    <property type="entry name" value="Radical_SAM_N2"/>
</dbReference>
<dbReference type="GO" id="GO:0003824">
    <property type="term" value="F:catalytic activity"/>
    <property type="evidence" value="ECO:0007669"/>
    <property type="project" value="InterPro"/>
</dbReference>
<dbReference type="NCBIfam" id="TIGR03936">
    <property type="entry name" value="sam_1_link_chp"/>
    <property type="match status" value="1"/>
</dbReference>
<dbReference type="InterPro" id="IPR058240">
    <property type="entry name" value="rSAM_sf"/>
</dbReference>
<dbReference type="InterPro" id="IPR023404">
    <property type="entry name" value="rSAM_horseshoe"/>
</dbReference>
<evidence type="ECO:0000259" key="1">
    <source>
        <dbReference type="PROSITE" id="PS51918"/>
    </source>
</evidence>
<dbReference type="InterPro" id="IPR018768">
    <property type="entry name" value="DUF2344"/>
</dbReference>
<feature type="domain" description="Radical SAM core" evidence="1">
    <location>
        <begin position="244"/>
        <end position="476"/>
    </location>
</feature>
<dbReference type="CDD" id="cd01335">
    <property type="entry name" value="Radical_SAM"/>
    <property type="match status" value="1"/>
</dbReference>
<dbReference type="NCBIfam" id="TIGR03960">
    <property type="entry name" value="rSAM_fuse_unch"/>
    <property type="match status" value="1"/>
</dbReference>
<dbReference type="STRING" id="1592317.DPF_1867"/>
<reference evidence="3" key="1">
    <citation type="submission" date="2016-06" db="EMBL/GenBank/DDBJ databases">
        <title>Draft genome sequence of Desulfoplanes formicivorans strain Pf12B.</title>
        <authorList>
            <person name="Watanabe M."/>
            <person name="Kojima H."/>
            <person name="Fukui M."/>
        </authorList>
    </citation>
    <scope>NUCLEOTIDE SEQUENCE [LARGE SCALE GENOMIC DNA]</scope>
    <source>
        <strain evidence="3">Pf12B</strain>
    </source>
</reference>
<dbReference type="SFLD" id="SFLDS00029">
    <property type="entry name" value="Radical_SAM"/>
    <property type="match status" value="1"/>
</dbReference>
<evidence type="ECO:0000313" key="2">
    <source>
        <dbReference type="EMBL" id="GAU09147.1"/>
    </source>
</evidence>
<dbReference type="InterPro" id="IPR006638">
    <property type="entry name" value="Elp3/MiaA/NifB-like_rSAM"/>
</dbReference>
<evidence type="ECO:0000313" key="3">
    <source>
        <dbReference type="Proteomes" id="UP000095200"/>
    </source>
</evidence>
<dbReference type="Gene3D" id="3.80.30.20">
    <property type="entry name" value="tm_1862 like domain"/>
    <property type="match status" value="1"/>
</dbReference>
<dbReference type="Pfam" id="PF10105">
    <property type="entry name" value="DUF2344"/>
    <property type="match status" value="1"/>
</dbReference>
<organism evidence="2 3">
    <name type="scientific">Desulfoplanes formicivorans</name>
    <dbReference type="NCBI Taxonomy" id="1592317"/>
    <lineage>
        <taxon>Bacteria</taxon>
        <taxon>Pseudomonadati</taxon>
        <taxon>Thermodesulfobacteriota</taxon>
        <taxon>Desulfovibrionia</taxon>
        <taxon>Desulfovibrionales</taxon>
        <taxon>Desulfoplanaceae</taxon>
        <taxon>Desulfoplanes</taxon>
    </lineage>
</organism>
<sequence length="845" mass="95813">MKELLPLFPRPSHYLGNEINAVHKDPHKVAVHLALAFPDLYDVGMSYLGQKILYEIANQRDDVWAERVFAPTQEVAAILKEHQTPLASLESDTPLGELDAIAFSITHELCYTNILYMLDLAGIPLWSRDRGDGDPLIIAGGGCTLNAEPVAPFCDVMVLGDGEETLMDLMDVIRSGKRNQLSREAMLREMASIAGVYIPAFFQDEGPGKPLRPLYPDLPMPERRSVADINTIDFPVKQILPYGKPVHDRLTVEIARGCTRGCRFCHAGMVYRPVRERSLDELKRIIDQGLEQTGYEEISFLSLSTGDFSAFQKLFMQTFAQCRSQQVSISLPSLRAGSVNESLLTRMAEIRHTGMTVAPEAGTQRLRDVINKGITQEEILEHSRMVFAHGWQSIKLYFMIGLPTETREDLDGILDLCLKVRDTAGKKAKRMQITAAISPFVPKPFTPFQWEPQITVQEIEERLQYLREIFKPYGFLHLKWHHSHMSFLEGIFSRGDRKLAQVIARAFHKGALFSSWSDHLCLDLWLEAMDECGCDPEAYIGGRDLEAALPWDHINAGVSKRFLRTERARALGEKSSPDCRYNPCRHCGVCGMDGQASILTQTESPLQPILNNADRDQHHEEPCEDVPNPDQEKLIHKACHYRVWYRKMGLSIYLSQLELQRIFERALRRAGLATTFSAGFHPMPLMSFGMALPVGVGSQAEWVNIYFREELSEEDILTRMDGQLPQGMRVLAAQPLSMGKKQPQAVAEEYSICFQGTEEHQARAMQAWQDFISRDTFLIDRTNKRGRVVQVDLRSFVRSSSMEGERVKVVFDWAQGYTNPLNLLMAVCPHLSPMHFTMVKERQIM</sequence>
<dbReference type="Pfam" id="PF04055">
    <property type="entry name" value="Radical_SAM"/>
    <property type="match status" value="1"/>
</dbReference>
<dbReference type="GO" id="GO:0051536">
    <property type="term" value="F:iron-sulfur cluster binding"/>
    <property type="evidence" value="ECO:0007669"/>
    <property type="project" value="InterPro"/>
</dbReference>
<dbReference type="Proteomes" id="UP000095200">
    <property type="component" value="Unassembled WGS sequence"/>
</dbReference>
<dbReference type="SFLD" id="SFLDG01082">
    <property type="entry name" value="B12-binding_domain_containing"/>
    <property type="match status" value="1"/>
</dbReference>
<accession>A0A194AGE8</accession>
<dbReference type="PANTHER" id="PTHR42731">
    <property type="entry name" value="SLL1084 PROTEIN"/>
    <property type="match status" value="1"/>
</dbReference>
<dbReference type="Pfam" id="PF19864">
    <property type="entry name" value="Radical_SAM_N2"/>
    <property type="match status" value="1"/>
</dbReference>
<dbReference type="InterPro" id="IPR023862">
    <property type="entry name" value="CHP03960_rSAM"/>
</dbReference>
<keyword evidence="3" id="KW-1185">Reference proteome</keyword>
<dbReference type="PROSITE" id="PS51918">
    <property type="entry name" value="RADICAL_SAM"/>
    <property type="match status" value="1"/>
</dbReference>
<dbReference type="SMART" id="SM00729">
    <property type="entry name" value="Elp3"/>
    <property type="match status" value="1"/>
</dbReference>
<dbReference type="AlphaFoldDB" id="A0A194AGE8"/>
<dbReference type="EMBL" id="BDFE01000017">
    <property type="protein sequence ID" value="GAU09147.1"/>
    <property type="molecule type" value="Genomic_DNA"/>
</dbReference>
<dbReference type="OrthoDB" id="9806827at2"/>
<proteinExistence type="predicted"/>
<dbReference type="InterPro" id="IPR007197">
    <property type="entry name" value="rSAM"/>
</dbReference>
<dbReference type="RefSeq" id="WP_069859398.1">
    <property type="nucleotide sequence ID" value="NZ_BDFE01000017.1"/>
</dbReference>
<protein>
    <submittedName>
        <fullName evidence="2">Radical SAM protein</fullName>
    </submittedName>
</protein>
<dbReference type="PANTHER" id="PTHR42731:SF1">
    <property type="entry name" value="RADICAL SAM DOMAIN PROTEIN"/>
    <property type="match status" value="1"/>
</dbReference>
<name>A0A194AGE8_9BACT</name>
<gene>
    <name evidence="2" type="ORF">DPF_1867</name>
</gene>
<comment type="caution">
    <text evidence="2">The sequence shown here is derived from an EMBL/GenBank/DDBJ whole genome shotgun (WGS) entry which is preliminary data.</text>
</comment>
<dbReference type="SUPFAM" id="SSF102114">
    <property type="entry name" value="Radical SAM enzymes"/>
    <property type="match status" value="1"/>
</dbReference>